<evidence type="ECO:0000313" key="1">
    <source>
        <dbReference type="EMBL" id="SMC16337.1"/>
    </source>
</evidence>
<dbReference type="OrthoDB" id="1876404at2"/>
<dbReference type="RefSeq" id="WP_084113282.1">
    <property type="nucleotide sequence ID" value="NZ_FWXH01000002.1"/>
</dbReference>
<dbReference type="InterPro" id="IPR032710">
    <property type="entry name" value="NTF2-like_dom_sf"/>
</dbReference>
<gene>
    <name evidence="1" type="ORF">SAMN02745134_00053</name>
</gene>
<sequence length="398" mass="47088">MKKELIEVLHIFQQGYVERDCKKIDAFMGKLFDKDEDVVAVGTSSGEWCLGYDEIKDLFLSDWEDWGDVRINSDKANIMEFGNTALIYTPGTVKYSFNSKSETYTRYLGYIKDYFNEDSDDNKKTDKIKLSEINWTLSHLLTQRDTIQREYLWDLRISFVLIKKDARWIIKHMQFSFPVAGYLPEVRIDNYSDALDDFNEETKQIEEYYEKIKCSYREEILRVLQNFNNEYLDKSKEVGIIASKYFDVNNPLILNADNCIYTNKKGIEEFIENHRACYDEIELDYKNCLVSSNENLVWIVTHGTMKKSISEKESLENTINTIKSIFINDIEDREKLFRIRRSIAGVFKETAKGEDYVWPFRFEAALSRENGKWVFKYLQFSLPFYYILEEKTDAAKLL</sequence>
<name>A0A1W1WXK4_9CLOT</name>
<dbReference type="AlphaFoldDB" id="A0A1W1WXK4"/>
<proteinExistence type="predicted"/>
<reference evidence="1 2" key="1">
    <citation type="submission" date="2017-04" db="EMBL/GenBank/DDBJ databases">
        <authorList>
            <person name="Afonso C.L."/>
            <person name="Miller P.J."/>
            <person name="Scott M.A."/>
            <person name="Spackman E."/>
            <person name="Goraichik I."/>
            <person name="Dimitrov K.M."/>
            <person name="Suarez D.L."/>
            <person name="Swayne D.E."/>
        </authorList>
    </citation>
    <scope>NUCLEOTIDE SEQUENCE [LARGE SCALE GENOMIC DNA]</scope>
    <source>
        <strain evidence="1 2">DSM 12555</strain>
    </source>
</reference>
<accession>A0A1W1WXK4</accession>
<keyword evidence="2" id="KW-1185">Reference proteome</keyword>
<evidence type="ECO:0000313" key="2">
    <source>
        <dbReference type="Proteomes" id="UP000192468"/>
    </source>
</evidence>
<dbReference type="Proteomes" id="UP000192468">
    <property type="component" value="Unassembled WGS sequence"/>
</dbReference>
<dbReference type="EMBL" id="FWXH01000002">
    <property type="protein sequence ID" value="SMC16337.1"/>
    <property type="molecule type" value="Genomic_DNA"/>
</dbReference>
<protein>
    <submittedName>
        <fullName evidence="1">SnoaL-like domain-containing protein</fullName>
    </submittedName>
</protein>
<organism evidence="1 2">
    <name type="scientific">Clostridium acidisoli DSM 12555</name>
    <dbReference type="NCBI Taxonomy" id="1121291"/>
    <lineage>
        <taxon>Bacteria</taxon>
        <taxon>Bacillati</taxon>
        <taxon>Bacillota</taxon>
        <taxon>Clostridia</taxon>
        <taxon>Eubacteriales</taxon>
        <taxon>Clostridiaceae</taxon>
        <taxon>Clostridium</taxon>
    </lineage>
</organism>
<dbReference type="SUPFAM" id="SSF54427">
    <property type="entry name" value="NTF2-like"/>
    <property type="match status" value="1"/>
</dbReference>